<feature type="region of interest" description="Disordered" evidence="1">
    <location>
        <begin position="286"/>
        <end position="323"/>
    </location>
</feature>
<reference evidence="2 3" key="1">
    <citation type="submission" date="2017-08" db="EMBL/GenBank/DDBJ databases">
        <title>Draft genome sequences of 64 type strains of genus Staph aureus.</title>
        <authorList>
            <person name="Cole K."/>
            <person name="Golubchik T."/>
            <person name="Russell J."/>
            <person name="Foster D."/>
            <person name="Llewelyn M."/>
            <person name="Wilson D."/>
            <person name="Crook D."/>
            <person name="Paul J."/>
        </authorList>
    </citation>
    <scope>NUCLEOTIDE SEQUENCE [LARGE SCALE GENOMIC DNA]</scope>
    <source>
        <strain evidence="2 3">DSM 29875</strain>
    </source>
</reference>
<dbReference type="OrthoDB" id="2414644at2"/>
<protein>
    <submittedName>
        <fullName evidence="2">Uncharacterized protein</fullName>
    </submittedName>
</protein>
<dbReference type="PROSITE" id="PS51257">
    <property type="entry name" value="PROKAR_LIPOPROTEIN"/>
    <property type="match status" value="1"/>
</dbReference>
<evidence type="ECO:0000313" key="2">
    <source>
        <dbReference type="EMBL" id="POA08308.1"/>
    </source>
</evidence>
<evidence type="ECO:0000256" key="1">
    <source>
        <dbReference type="SAM" id="MobiDB-lite"/>
    </source>
</evidence>
<dbReference type="AlphaFoldDB" id="A0A2K4FAB7"/>
<evidence type="ECO:0000313" key="3">
    <source>
        <dbReference type="Proteomes" id="UP000242712"/>
    </source>
</evidence>
<feature type="compositionally biased region" description="Basic and acidic residues" evidence="1">
    <location>
        <begin position="22"/>
        <end position="34"/>
    </location>
</feature>
<accession>A0A2K4FAB7</accession>
<dbReference type="RefSeq" id="WP_103372101.1">
    <property type="nucleotide sequence ID" value="NZ_CBCRVO010000002.1"/>
</dbReference>
<proteinExistence type="predicted"/>
<feature type="compositionally biased region" description="Low complexity" evidence="1">
    <location>
        <begin position="35"/>
        <end position="44"/>
    </location>
</feature>
<sequence length="323" mass="37608">MKKRIISTLSITALLLAGCQGHDSHEDGSKDKKQTSSSKSTSSSDSKKSSEDKSKSEDKKMKEVTFEDLFKNGKGHMLYDIKAKSYHVNESVDFDNIEDENNSLEHMYYVKDNKGLEYNVDFNKDDSYTFKNFTKYDTDTQKSKIEKLEKRQLNDRLLNEDKGKVNYHADLSPFYRFNYVKDGKFDGVSYLFSKHDLKKKDEFDIDEPKKWMETHTTDKDLEQYKKDAQKNYRPSYNMAIKPFEYKGKMYAGLAEGTELDNGVDQQQAIPEVLITEVPKNTKIVVNKDHKDKNTTVLDYRKSDDGSREAKEKKDKEERDLDNI</sequence>
<dbReference type="Proteomes" id="UP000242712">
    <property type="component" value="Unassembled WGS sequence"/>
</dbReference>
<feature type="compositionally biased region" description="Basic and acidic residues" evidence="1">
    <location>
        <begin position="45"/>
        <end position="59"/>
    </location>
</feature>
<name>A0A2K4FAB7_9STAP</name>
<feature type="region of interest" description="Disordered" evidence="1">
    <location>
        <begin position="20"/>
        <end position="59"/>
    </location>
</feature>
<organism evidence="2 3">
    <name type="scientific">Staphylococcus argensis</name>
    <dbReference type="NCBI Taxonomy" id="1607738"/>
    <lineage>
        <taxon>Bacteria</taxon>
        <taxon>Bacillati</taxon>
        <taxon>Bacillota</taxon>
        <taxon>Bacilli</taxon>
        <taxon>Bacillales</taxon>
        <taxon>Staphylococcaceae</taxon>
        <taxon>Staphylococcus</taxon>
    </lineage>
</organism>
<comment type="caution">
    <text evidence="2">The sequence shown here is derived from an EMBL/GenBank/DDBJ whole genome shotgun (WGS) entry which is preliminary data.</text>
</comment>
<gene>
    <name evidence="2" type="ORF">CD039_09460</name>
</gene>
<dbReference type="GeneID" id="98298574"/>
<dbReference type="EMBL" id="PPPX01000016">
    <property type="protein sequence ID" value="POA08308.1"/>
    <property type="molecule type" value="Genomic_DNA"/>
</dbReference>
<keyword evidence="3" id="KW-1185">Reference proteome</keyword>